<organism evidence="2 3">
    <name type="scientific">Chironomus riparius</name>
    <dbReference type="NCBI Taxonomy" id="315576"/>
    <lineage>
        <taxon>Eukaryota</taxon>
        <taxon>Metazoa</taxon>
        <taxon>Ecdysozoa</taxon>
        <taxon>Arthropoda</taxon>
        <taxon>Hexapoda</taxon>
        <taxon>Insecta</taxon>
        <taxon>Pterygota</taxon>
        <taxon>Neoptera</taxon>
        <taxon>Endopterygota</taxon>
        <taxon>Diptera</taxon>
        <taxon>Nematocera</taxon>
        <taxon>Chironomoidea</taxon>
        <taxon>Chironomidae</taxon>
        <taxon>Chironominae</taxon>
        <taxon>Chironomus</taxon>
    </lineage>
</organism>
<reference evidence="2" key="2">
    <citation type="submission" date="2022-10" db="EMBL/GenBank/DDBJ databases">
        <authorList>
            <consortium name="ENA_rothamsted_submissions"/>
            <consortium name="culmorum"/>
            <person name="King R."/>
        </authorList>
    </citation>
    <scope>NUCLEOTIDE SEQUENCE</scope>
</reference>
<evidence type="ECO:0000313" key="2">
    <source>
        <dbReference type="EMBL" id="CAG9804891.1"/>
    </source>
</evidence>
<keyword evidence="1" id="KW-0812">Transmembrane</keyword>
<feature type="transmembrane region" description="Helical" evidence="1">
    <location>
        <begin position="48"/>
        <end position="72"/>
    </location>
</feature>
<sequence length="156" mass="18533">MKNKIGSFLIGFTIFYSVLKVVHFSYCVYNLLDIILDNDGDDCEYSCIFQYMELIFILCLLIFLLLLFYGVIKSKQSYVGLWLVFHALLIMFQFGFQYLIRFSSQRDEYSEATRIYKSIELSFDMISFYIICRLNNALIDERASKATKFNTQYLKY</sequence>
<keyword evidence="1" id="KW-0472">Membrane</keyword>
<feature type="transmembrane region" description="Helical" evidence="1">
    <location>
        <begin position="79"/>
        <end position="100"/>
    </location>
</feature>
<keyword evidence="1" id="KW-1133">Transmembrane helix</keyword>
<keyword evidence="3" id="KW-1185">Reference proteome</keyword>
<protein>
    <submittedName>
        <fullName evidence="2">Uncharacterized protein</fullName>
    </submittedName>
</protein>
<proteinExistence type="predicted"/>
<accession>A0A9N9RWZ3</accession>
<dbReference type="EMBL" id="OU895878">
    <property type="protein sequence ID" value="CAG9804891.1"/>
    <property type="molecule type" value="Genomic_DNA"/>
</dbReference>
<reference evidence="2" key="1">
    <citation type="submission" date="2022-01" db="EMBL/GenBank/DDBJ databases">
        <authorList>
            <person name="King R."/>
        </authorList>
    </citation>
    <scope>NUCLEOTIDE SEQUENCE</scope>
</reference>
<evidence type="ECO:0000313" key="3">
    <source>
        <dbReference type="Proteomes" id="UP001153620"/>
    </source>
</evidence>
<dbReference type="AlphaFoldDB" id="A0A9N9RWZ3"/>
<evidence type="ECO:0000256" key="1">
    <source>
        <dbReference type="SAM" id="Phobius"/>
    </source>
</evidence>
<gene>
    <name evidence="2" type="ORF">CHIRRI_LOCUS7768</name>
</gene>
<name>A0A9N9RWZ3_9DIPT</name>
<dbReference type="Proteomes" id="UP001153620">
    <property type="component" value="Chromosome 2"/>
</dbReference>